<evidence type="ECO:0008006" key="4">
    <source>
        <dbReference type="Google" id="ProtNLM"/>
    </source>
</evidence>
<evidence type="ECO:0000313" key="2">
    <source>
        <dbReference type="EMBL" id="RLE13762.1"/>
    </source>
</evidence>
<accession>A0A662DHX9</accession>
<feature type="transmembrane region" description="Helical" evidence="1">
    <location>
        <begin position="21"/>
        <end position="38"/>
    </location>
</feature>
<keyword evidence="1" id="KW-0812">Transmembrane</keyword>
<proteinExistence type="predicted"/>
<keyword evidence="1" id="KW-0472">Membrane</keyword>
<sequence>MYPSLVFIKCCMRLPLVKKRYFLIIFLALLVTGKYLVFPPGEYYPAEGERQRALFSLSQVVSFLSKESPRGAALAGGAVIFGFKEVASDFLFLQSIQIFGDWELGRKEKFKRVYPVLQTITLISPHFVPAYSFGALVLEELGYVDEAVDLLNKGIAFNPRAFELWLYRDFSIRLFRTREYKKAIEGIKTALRIEGHPPVLERILAYAYEKDGQIEEAIRQWERIYTSTKDPAIKKICERHLKKLKGKR</sequence>
<dbReference type="AlphaFoldDB" id="A0A662DHX9"/>
<evidence type="ECO:0000313" key="3">
    <source>
        <dbReference type="Proteomes" id="UP000280417"/>
    </source>
</evidence>
<gene>
    <name evidence="2" type="ORF">DRJ04_03670</name>
</gene>
<protein>
    <recommendedName>
        <fullName evidence="4">Tetratricopeptide repeat protein</fullName>
    </recommendedName>
</protein>
<dbReference type="InterPro" id="IPR011990">
    <property type="entry name" value="TPR-like_helical_dom_sf"/>
</dbReference>
<evidence type="ECO:0000256" key="1">
    <source>
        <dbReference type="SAM" id="Phobius"/>
    </source>
</evidence>
<reference evidence="2 3" key="1">
    <citation type="submission" date="2018-06" db="EMBL/GenBank/DDBJ databases">
        <title>Extensive metabolic versatility and redundancy in microbially diverse, dynamic hydrothermal sediments.</title>
        <authorList>
            <person name="Dombrowski N."/>
            <person name="Teske A."/>
            <person name="Baker B.J."/>
        </authorList>
    </citation>
    <scope>NUCLEOTIDE SEQUENCE [LARGE SCALE GENOMIC DNA]</scope>
    <source>
        <strain evidence="2">B3_G15</strain>
    </source>
</reference>
<dbReference type="Gene3D" id="1.25.40.10">
    <property type="entry name" value="Tetratricopeptide repeat domain"/>
    <property type="match status" value="1"/>
</dbReference>
<name>A0A662DHX9_UNCAE</name>
<organism evidence="2 3">
    <name type="scientific">Aerophobetes bacterium</name>
    <dbReference type="NCBI Taxonomy" id="2030807"/>
    <lineage>
        <taxon>Bacteria</taxon>
        <taxon>Candidatus Aerophobota</taxon>
    </lineage>
</organism>
<comment type="caution">
    <text evidence="2">The sequence shown here is derived from an EMBL/GenBank/DDBJ whole genome shotgun (WGS) entry which is preliminary data.</text>
</comment>
<dbReference type="EMBL" id="QMQA01000078">
    <property type="protein sequence ID" value="RLE13762.1"/>
    <property type="molecule type" value="Genomic_DNA"/>
</dbReference>
<dbReference type="SUPFAM" id="SSF48452">
    <property type="entry name" value="TPR-like"/>
    <property type="match status" value="1"/>
</dbReference>
<keyword evidence="1" id="KW-1133">Transmembrane helix</keyword>
<dbReference type="Proteomes" id="UP000280417">
    <property type="component" value="Unassembled WGS sequence"/>
</dbReference>